<keyword evidence="4" id="KW-0812">Transmembrane</keyword>
<reference evidence="10 11" key="1">
    <citation type="journal article" date="2021" name="G3 (Bethesda)">
        <title>Genomic diversity, chromosomal rearrangements, and interspecies hybridization in the ogataea polymorpha species complex.</title>
        <authorList>
            <person name="Hanson S.J."/>
            <person name="Cinneide E.O."/>
            <person name="Salzberg L.I."/>
            <person name="Wolfe K.H."/>
            <person name="McGowan J."/>
            <person name="Fitzpatrick D.A."/>
            <person name="Matlin K."/>
        </authorList>
    </citation>
    <scope>NUCLEOTIDE SEQUENCE [LARGE SCALE GENOMIC DNA]</scope>
    <source>
        <strain evidence="10">81-436-3</strain>
    </source>
</reference>
<evidence type="ECO:0000256" key="9">
    <source>
        <dbReference type="RuleBase" id="RU363011"/>
    </source>
</evidence>
<keyword evidence="6" id="KW-1133">Transmembrane helix</keyword>
<comment type="function">
    <text evidence="1 9">Component of the MICOS complex, a large protein complex of the mitochondrial inner membrane that plays crucial roles in the maintenance of crista junctions, inner membrane architecture, and formation of contact sites to the outer membrane.</text>
</comment>
<dbReference type="Proteomes" id="UP000697297">
    <property type="component" value="Unassembled WGS sequence"/>
</dbReference>
<evidence type="ECO:0000256" key="7">
    <source>
        <dbReference type="ARBA" id="ARBA00023128"/>
    </source>
</evidence>
<evidence type="ECO:0000256" key="4">
    <source>
        <dbReference type="ARBA" id="ARBA00022692"/>
    </source>
</evidence>
<comment type="subunit">
    <text evidence="9">Component of the mitochondrial contact site and cristae organizing system (MICOS) complex.</text>
</comment>
<evidence type="ECO:0000313" key="10">
    <source>
        <dbReference type="EMBL" id="KAG7768864.1"/>
    </source>
</evidence>
<gene>
    <name evidence="10" type="ORF">KL946_000147</name>
</gene>
<keyword evidence="11" id="KW-1185">Reference proteome</keyword>
<dbReference type="InterPro" id="IPR007512">
    <property type="entry name" value="Mic10"/>
</dbReference>
<evidence type="ECO:0000256" key="1">
    <source>
        <dbReference type="ARBA" id="ARBA00002689"/>
    </source>
</evidence>
<evidence type="ECO:0000256" key="2">
    <source>
        <dbReference type="ARBA" id="ARBA00004434"/>
    </source>
</evidence>
<name>A0ABQ7RMP4_9ASCO</name>
<protein>
    <recommendedName>
        <fullName evidence="9">MICOS complex subunit MIC10</fullName>
    </recommendedName>
</protein>
<keyword evidence="7 9" id="KW-0496">Mitochondrion</keyword>
<dbReference type="PANTHER" id="PTHR21304:SF0">
    <property type="entry name" value="MICOS COMPLEX SUBUNIT MIC10"/>
    <property type="match status" value="1"/>
</dbReference>
<dbReference type="PANTHER" id="PTHR21304">
    <property type="entry name" value="MICOS COMPLEX SUBUNIT MIC10"/>
    <property type="match status" value="1"/>
</dbReference>
<dbReference type="EMBL" id="JAHLUN010000001">
    <property type="protein sequence ID" value="KAG7768864.1"/>
    <property type="molecule type" value="Genomic_DNA"/>
</dbReference>
<comment type="similarity">
    <text evidence="3 9">Belongs to the MICOS complex subunit Mic10 family.</text>
</comment>
<comment type="caution">
    <text evidence="10">The sequence shown here is derived from an EMBL/GenBank/DDBJ whole genome shotgun (WGS) entry which is preliminary data.</text>
</comment>
<organism evidence="10 11">
    <name type="scientific">Ogataea haglerorum</name>
    <dbReference type="NCBI Taxonomy" id="1937702"/>
    <lineage>
        <taxon>Eukaryota</taxon>
        <taxon>Fungi</taxon>
        <taxon>Dikarya</taxon>
        <taxon>Ascomycota</taxon>
        <taxon>Saccharomycotina</taxon>
        <taxon>Pichiomycetes</taxon>
        <taxon>Pichiales</taxon>
        <taxon>Pichiaceae</taxon>
        <taxon>Ogataea</taxon>
    </lineage>
</organism>
<evidence type="ECO:0000313" key="11">
    <source>
        <dbReference type="Proteomes" id="UP000697297"/>
    </source>
</evidence>
<proteinExistence type="inferred from homology"/>
<comment type="subcellular location">
    <subcellularLocation>
        <location evidence="2 9">Mitochondrion inner membrane</location>
        <topology evidence="2 9">Single-pass membrane protein</topology>
    </subcellularLocation>
</comment>
<evidence type="ECO:0000256" key="6">
    <source>
        <dbReference type="ARBA" id="ARBA00022989"/>
    </source>
</evidence>
<keyword evidence="5 9" id="KW-0999">Mitochondrion inner membrane</keyword>
<dbReference type="Pfam" id="PF04418">
    <property type="entry name" value="DUF543"/>
    <property type="match status" value="1"/>
</dbReference>
<evidence type="ECO:0000256" key="3">
    <source>
        <dbReference type="ARBA" id="ARBA00006792"/>
    </source>
</evidence>
<accession>A0ABQ7RMP4</accession>
<evidence type="ECO:0000256" key="8">
    <source>
        <dbReference type="ARBA" id="ARBA00023136"/>
    </source>
</evidence>
<keyword evidence="8" id="KW-0472">Membrane</keyword>
<evidence type="ECO:0000256" key="5">
    <source>
        <dbReference type="ARBA" id="ARBA00022792"/>
    </source>
</evidence>
<sequence>MPDHSFSINFRKQTKDSYAEQYVYRNGVHTGNMLVQLGSLRAHRQCALDLVSSSSDMAKPRKEIDDYRLCTTTIDLTNSQMSEIATSSPSTSLVNAKWDVVISNGIVKSGLGFGAGVLASVLFFKRRAFPVWLGLGFGLGRAYSEGDSIFREAGIREVKA</sequence>